<dbReference type="PANTHER" id="PTHR34387:SF1">
    <property type="entry name" value="PERIPLASMIC IMMUNOGENIC PROTEIN"/>
    <property type="match status" value="1"/>
</dbReference>
<gene>
    <name evidence="2" type="ORF">SAMN06297382_2576</name>
</gene>
<dbReference type="InterPro" id="IPR052022">
    <property type="entry name" value="26kDa_periplasmic_antigen"/>
</dbReference>
<reference evidence="2 3" key="1">
    <citation type="submission" date="2017-07" db="EMBL/GenBank/DDBJ databases">
        <authorList>
            <person name="Sun Z.S."/>
            <person name="Albrecht U."/>
            <person name="Echele G."/>
            <person name="Lee C.C."/>
        </authorList>
    </citation>
    <scope>NUCLEOTIDE SEQUENCE [LARGE SCALE GENOMIC DNA]</scope>
    <source>
        <strain evidence="2 3">CGMCC 1.12710</strain>
    </source>
</reference>
<evidence type="ECO:0000313" key="2">
    <source>
        <dbReference type="EMBL" id="SNT75143.1"/>
    </source>
</evidence>
<dbReference type="Proteomes" id="UP000198346">
    <property type="component" value="Unassembled WGS sequence"/>
</dbReference>
<dbReference type="AlphaFoldDB" id="A0A239PYP2"/>
<dbReference type="InterPro" id="IPR007497">
    <property type="entry name" value="SIMPL/DUF541"/>
</dbReference>
<dbReference type="Pfam" id="PF04402">
    <property type="entry name" value="SIMPL"/>
    <property type="match status" value="1"/>
</dbReference>
<accession>A0A239PYP2</accession>
<keyword evidence="1" id="KW-0732">Signal</keyword>
<proteinExistence type="predicted"/>
<dbReference type="Gene3D" id="3.30.110.170">
    <property type="entry name" value="Protein of unknown function (DUF541), domain 1"/>
    <property type="match status" value="1"/>
</dbReference>
<protein>
    <recommendedName>
        <fullName evidence="4">26 kDa periplasmic immunogenic protein</fullName>
    </recommendedName>
</protein>
<dbReference type="PANTHER" id="PTHR34387">
    <property type="entry name" value="SLR1258 PROTEIN"/>
    <property type="match status" value="1"/>
</dbReference>
<evidence type="ECO:0000256" key="1">
    <source>
        <dbReference type="SAM" id="SignalP"/>
    </source>
</evidence>
<keyword evidence="3" id="KW-1185">Reference proteome</keyword>
<feature type="chain" id="PRO_5012692593" description="26 kDa periplasmic immunogenic protein" evidence="1">
    <location>
        <begin position="27"/>
        <end position="235"/>
    </location>
</feature>
<organism evidence="2 3">
    <name type="scientific">Amphiplicatus metriothermophilus</name>
    <dbReference type="NCBI Taxonomy" id="1519374"/>
    <lineage>
        <taxon>Bacteria</taxon>
        <taxon>Pseudomonadati</taxon>
        <taxon>Pseudomonadota</taxon>
        <taxon>Alphaproteobacteria</taxon>
        <taxon>Parvularculales</taxon>
        <taxon>Parvularculaceae</taxon>
        <taxon>Amphiplicatus</taxon>
    </lineage>
</organism>
<evidence type="ECO:0008006" key="4">
    <source>
        <dbReference type="Google" id="ProtNLM"/>
    </source>
</evidence>
<dbReference type="RefSeq" id="WP_089413014.1">
    <property type="nucleotide sequence ID" value="NZ_FZQA01000007.1"/>
</dbReference>
<dbReference type="Gene3D" id="3.30.70.2970">
    <property type="entry name" value="Protein of unknown function (DUF541), domain 2"/>
    <property type="match status" value="1"/>
</dbReference>
<feature type="signal peptide" evidence="1">
    <location>
        <begin position="1"/>
        <end position="26"/>
    </location>
</feature>
<dbReference type="OrthoDB" id="9813144at2"/>
<name>A0A239PYP2_9PROT</name>
<dbReference type="EMBL" id="FZQA01000007">
    <property type="protein sequence ID" value="SNT75143.1"/>
    <property type="molecule type" value="Genomic_DNA"/>
</dbReference>
<dbReference type="GO" id="GO:0006974">
    <property type="term" value="P:DNA damage response"/>
    <property type="evidence" value="ECO:0007669"/>
    <property type="project" value="TreeGrafter"/>
</dbReference>
<evidence type="ECO:0000313" key="3">
    <source>
        <dbReference type="Proteomes" id="UP000198346"/>
    </source>
</evidence>
<dbReference type="PROSITE" id="PS51257">
    <property type="entry name" value="PROKAR_LIPOPROTEIN"/>
    <property type="match status" value="1"/>
</dbReference>
<sequence>MRKSLLPAAAAAATLAACSAAPEARADDPAPRTLVATGTGEAAAAPDLLTLSIGVETEAETAAEALRRNNVQMQAAIDRLKQRGVAEKDMQTSNFSVNPRYDYQERRAPRIVGYTASNMLSVRLRDLDKAGVVIDEVVADGANRLNGLSFGFSNDAALLAKAREAAVADAKAKAETLARAAGVSLGPVIQIQEGRAESPIVVAGARMAMAEAKDVPIQTGESTIAATVTLVYEIR</sequence>